<dbReference type="GO" id="GO:0016787">
    <property type="term" value="F:hydrolase activity"/>
    <property type="evidence" value="ECO:0007669"/>
    <property type="project" value="UniProtKB-KW"/>
</dbReference>
<feature type="domain" description="AB hydrolase-1" evidence="1">
    <location>
        <begin position="8"/>
        <end position="246"/>
    </location>
</feature>
<dbReference type="PANTHER" id="PTHR37017:SF11">
    <property type="entry name" value="ESTERASE_LIPASE_THIOESTERASE DOMAIN-CONTAINING PROTEIN"/>
    <property type="match status" value="1"/>
</dbReference>
<sequence length="253" mass="27008">MSHSTTAFLFVPGAWCPSTYYSKVVSLLTAQGYTAFAFNLPSCGKKDTVPTFADDVTHIRSHATSLLDAGKDVVIVGNSYGGFVTLESCKGLAKKDREADGKTGGTLKGIILIGSFLAEVGNTMKELTAGHVPLPPDLSDPWIEPVPGDAGYRFLCGSLPEEEGLKWGNMVRAQCVAPFVEPLTYAAYEEVPTTMVIGGKDVALPPDVQHESFRKAEERGAKGLRKVVIEGADHCAMLNSPEEVARVCVEAAE</sequence>
<gene>
    <name evidence="2" type="ORF">BU26DRAFT_524919</name>
</gene>
<dbReference type="Proteomes" id="UP000800094">
    <property type="component" value="Unassembled WGS sequence"/>
</dbReference>
<dbReference type="Pfam" id="PF12697">
    <property type="entry name" value="Abhydrolase_6"/>
    <property type="match status" value="1"/>
</dbReference>
<dbReference type="RefSeq" id="XP_033676768.1">
    <property type="nucleotide sequence ID" value="XM_033830383.1"/>
</dbReference>
<organism evidence="2 3">
    <name type="scientific">Trematosphaeria pertusa</name>
    <dbReference type="NCBI Taxonomy" id="390896"/>
    <lineage>
        <taxon>Eukaryota</taxon>
        <taxon>Fungi</taxon>
        <taxon>Dikarya</taxon>
        <taxon>Ascomycota</taxon>
        <taxon>Pezizomycotina</taxon>
        <taxon>Dothideomycetes</taxon>
        <taxon>Pleosporomycetidae</taxon>
        <taxon>Pleosporales</taxon>
        <taxon>Massarineae</taxon>
        <taxon>Trematosphaeriaceae</taxon>
        <taxon>Trematosphaeria</taxon>
    </lineage>
</organism>
<dbReference type="InterPro" id="IPR052897">
    <property type="entry name" value="Sec-Metab_Biosynth_Hydrolase"/>
</dbReference>
<reference evidence="2" key="1">
    <citation type="journal article" date="2020" name="Stud. Mycol.">
        <title>101 Dothideomycetes genomes: a test case for predicting lifestyles and emergence of pathogens.</title>
        <authorList>
            <person name="Haridas S."/>
            <person name="Albert R."/>
            <person name="Binder M."/>
            <person name="Bloem J."/>
            <person name="Labutti K."/>
            <person name="Salamov A."/>
            <person name="Andreopoulos B."/>
            <person name="Baker S."/>
            <person name="Barry K."/>
            <person name="Bills G."/>
            <person name="Bluhm B."/>
            <person name="Cannon C."/>
            <person name="Castanera R."/>
            <person name="Culley D."/>
            <person name="Daum C."/>
            <person name="Ezra D."/>
            <person name="Gonzalez J."/>
            <person name="Henrissat B."/>
            <person name="Kuo A."/>
            <person name="Liang C."/>
            <person name="Lipzen A."/>
            <person name="Lutzoni F."/>
            <person name="Magnuson J."/>
            <person name="Mondo S."/>
            <person name="Nolan M."/>
            <person name="Ohm R."/>
            <person name="Pangilinan J."/>
            <person name="Park H.-J."/>
            <person name="Ramirez L."/>
            <person name="Alfaro M."/>
            <person name="Sun H."/>
            <person name="Tritt A."/>
            <person name="Yoshinaga Y."/>
            <person name="Zwiers L.-H."/>
            <person name="Turgeon B."/>
            <person name="Goodwin S."/>
            <person name="Spatafora J."/>
            <person name="Crous P."/>
            <person name="Grigoriev I."/>
        </authorList>
    </citation>
    <scope>NUCLEOTIDE SEQUENCE</scope>
    <source>
        <strain evidence="2">CBS 122368</strain>
    </source>
</reference>
<dbReference type="EMBL" id="ML987210">
    <property type="protein sequence ID" value="KAF2241764.1"/>
    <property type="molecule type" value="Genomic_DNA"/>
</dbReference>
<evidence type="ECO:0000259" key="1">
    <source>
        <dbReference type="Pfam" id="PF12697"/>
    </source>
</evidence>
<evidence type="ECO:0000313" key="3">
    <source>
        <dbReference type="Proteomes" id="UP000800094"/>
    </source>
</evidence>
<dbReference type="Gene3D" id="3.40.50.1820">
    <property type="entry name" value="alpha/beta hydrolase"/>
    <property type="match status" value="1"/>
</dbReference>
<dbReference type="GeneID" id="54583713"/>
<dbReference type="OrthoDB" id="1263307at2759"/>
<name>A0A6A6HUB1_9PLEO</name>
<protein>
    <submittedName>
        <fullName evidence="2">Alpha/beta-hydrolase</fullName>
    </submittedName>
</protein>
<evidence type="ECO:0000313" key="2">
    <source>
        <dbReference type="EMBL" id="KAF2241764.1"/>
    </source>
</evidence>
<accession>A0A6A6HUB1</accession>
<dbReference type="PANTHER" id="PTHR37017">
    <property type="entry name" value="AB HYDROLASE-1 DOMAIN-CONTAINING PROTEIN-RELATED"/>
    <property type="match status" value="1"/>
</dbReference>
<keyword evidence="3" id="KW-1185">Reference proteome</keyword>
<keyword evidence="2" id="KW-0378">Hydrolase</keyword>
<dbReference type="SUPFAM" id="SSF53474">
    <property type="entry name" value="alpha/beta-Hydrolases"/>
    <property type="match status" value="1"/>
</dbReference>
<dbReference type="AlphaFoldDB" id="A0A6A6HUB1"/>
<dbReference type="InterPro" id="IPR029058">
    <property type="entry name" value="AB_hydrolase_fold"/>
</dbReference>
<proteinExistence type="predicted"/>
<dbReference type="InterPro" id="IPR000073">
    <property type="entry name" value="AB_hydrolase_1"/>
</dbReference>